<evidence type="ECO:0000256" key="2">
    <source>
        <dbReference type="SAM" id="Phobius"/>
    </source>
</evidence>
<proteinExistence type="inferred from homology"/>
<feature type="transmembrane region" description="Helical" evidence="2">
    <location>
        <begin position="13"/>
        <end position="32"/>
    </location>
</feature>
<keyword evidence="2" id="KW-0812">Transmembrane</keyword>
<keyword evidence="5" id="KW-1185">Reference proteome</keyword>
<evidence type="ECO:0000313" key="5">
    <source>
        <dbReference type="Proteomes" id="UP000199029"/>
    </source>
</evidence>
<sequence>MTYETPKKSTGKVLLTALAGAGVGAVVGILLYSKKGVERREHFRNFRTDQRLRLKGDWNQLKGKLQEAYTHLTEDDLTYVEGKGHELVSRLQAKLGKRKRQIVKLLNDL</sequence>
<dbReference type="InterPro" id="IPR036629">
    <property type="entry name" value="YjbJ_sf"/>
</dbReference>
<keyword evidence="2" id="KW-0472">Membrane</keyword>
<gene>
    <name evidence="4" type="ORF">SAMN04515668_0711</name>
</gene>
<organism evidence="4 5">
    <name type="scientific">Hymenobacter arizonensis</name>
    <name type="common">Siccationidurans arizonensis</name>
    <dbReference type="NCBI Taxonomy" id="1227077"/>
    <lineage>
        <taxon>Bacteria</taxon>
        <taxon>Pseudomonadati</taxon>
        <taxon>Bacteroidota</taxon>
        <taxon>Cytophagia</taxon>
        <taxon>Cytophagales</taxon>
        <taxon>Hymenobacteraceae</taxon>
        <taxon>Hymenobacter</taxon>
    </lineage>
</organism>
<dbReference type="Gene3D" id="1.10.1470.10">
    <property type="entry name" value="YjbJ"/>
    <property type="match status" value="1"/>
</dbReference>
<dbReference type="SUPFAM" id="SSF69047">
    <property type="entry name" value="Hypothetical protein YjbJ"/>
    <property type="match status" value="1"/>
</dbReference>
<protein>
    <submittedName>
        <fullName evidence="4">Uncharacterized conserved protein YjbJ, UPF0337 family</fullName>
    </submittedName>
</protein>
<dbReference type="InterPro" id="IPR008462">
    <property type="entry name" value="CsbD"/>
</dbReference>
<dbReference type="EMBL" id="FOXS01000001">
    <property type="protein sequence ID" value="SFP88973.1"/>
    <property type="molecule type" value="Genomic_DNA"/>
</dbReference>
<comment type="similarity">
    <text evidence="1">Belongs to the UPF0337 (CsbD) family.</text>
</comment>
<name>A0A1I5U105_HYMAR</name>
<reference evidence="5" key="1">
    <citation type="submission" date="2016-10" db="EMBL/GenBank/DDBJ databases">
        <authorList>
            <person name="Varghese N."/>
            <person name="Submissions S."/>
        </authorList>
    </citation>
    <scope>NUCLEOTIDE SEQUENCE [LARGE SCALE GENOMIC DNA]</scope>
    <source>
        <strain evidence="5">OR362-8,ATCC BAA-1266,JCM 13504</strain>
    </source>
</reference>
<evidence type="ECO:0000259" key="3">
    <source>
        <dbReference type="Pfam" id="PF05532"/>
    </source>
</evidence>
<dbReference type="OrthoDB" id="9796058at2"/>
<evidence type="ECO:0000313" key="4">
    <source>
        <dbReference type="EMBL" id="SFP88973.1"/>
    </source>
</evidence>
<dbReference type="RefSeq" id="WP_092669003.1">
    <property type="nucleotide sequence ID" value="NZ_FOXS01000001.1"/>
</dbReference>
<keyword evidence="2" id="KW-1133">Transmembrane helix</keyword>
<dbReference type="Proteomes" id="UP000199029">
    <property type="component" value="Unassembled WGS sequence"/>
</dbReference>
<dbReference type="Pfam" id="PF05532">
    <property type="entry name" value="CsbD"/>
    <property type="match status" value="1"/>
</dbReference>
<feature type="domain" description="CsbD-like" evidence="3">
    <location>
        <begin position="53"/>
        <end position="101"/>
    </location>
</feature>
<evidence type="ECO:0000256" key="1">
    <source>
        <dbReference type="ARBA" id="ARBA00009129"/>
    </source>
</evidence>
<dbReference type="STRING" id="1227077.SAMN04515668_0711"/>
<dbReference type="AlphaFoldDB" id="A0A1I5U105"/>
<accession>A0A1I5U105</accession>